<dbReference type="Pfam" id="PF21822">
    <property type="entry name" value="Phage_TAC_15"/>
    <property type="match status" value="1"/>
</dbReference>
<accession>A0A0K0L9F1</accession>
<reference evidence="2" key="1">
    <citation type="submission" date="2014-08" db="EMBL/GenBank/DDBJ databases">
        <authorList>
            <person name="Gozdek A."/>
            <person name="Dabrowski K."/>
            <person name="Lobocka M."/>
        </authorList>
    </citation>
    <scope>NUCLEOTIDE SEQUENCE [LARGE SCALE GENOMIC DNA]</scope>
</reference>
<proteinExistence type="predicted"/>
<dbReference type="Proteomes" id="UP000203203">
    <property type="component" value="Segment"/>
</dbReference>
<dbReference type="EMBL" id="KM434186">
    <property type="protein sequence ID" value="AIW01769.1"/>
    <property type="molecule type" value="Genomic_DNA"/>
</dbReference>
<dbReference type="KEGG" id="vg:26632643"/>
<sequence>MARKQHSIEINGDRFLITSMPATTGLSHLKMLTKLLGPALAEAGVGSKEGAGSMDIATLVSKVVERIDEVEVEKMIIGMMTSVSKNNMEINFNEEFSADFGKLFQLVTEVVKLNFGSVFQALGFDGQQ</sequence>
<keyword evidence="2" id="KW-1185">Reference proteome</keyword>
<dbReference type="RefSeq" id="YP_009206029.1">
    <property type="nucleotide sequence ID" value="NC_028882.1"/>
</dbReference>
<dbReference type="GeneID" id="26632643"/>
<organism evidence="1 2">
    <name type="scientific">Pseudomonas phage vB_PaeM_PS24</name>
    <dbReference type="NCBI Taxonomy" id="1542092"/>
    <lineage>
        <taxon>Viruses</taxon>
        <taxon>Duplodnaviria</taxon>
        <taxon>Heunggongvirae</taxon>
        <taxon>Uroviricota</taxon>
        <taxon>Caudoviricetes</taxon>
        <taxon>Vandenendeviridae</taxon>
        <taxon>Nankokuvirus</taxon>
        <taxon>Nankokuvirus PS24</taxon>
    </lineage>
</organism>
<evidence type="ECO:0000313" key="2">
    <source>
        <dbReference type="Proteomes" id="UP000203203"/>
    </source>
</evidence>
<protein>
    <submittedName>
        <fullName evidence="1">Uncharacterized protein</fullName>
    </submittedName>
</protein>
<dbReference type="InterPro" id="IPR049156">
    <property type="entry name" value="Phage_chap_TAC_15-like"/>
</dbReference>
<name>A0A0K0L9F1_9CAUD</name>
<evidence type="ECO:0000313" key="1">
    <source>
        <dbReference type="EMBL" id="AIW01769.1"/>
    </source>
</evidence>
<gene>
    <name evidence="1" type="ORF">vB_PaeM_PS2400067</name>
</gene>